<evidence type="ECO:0000256" key="8">
    <source>
        <dbReference type="ARBA" id="ARBA00023015"/>
    </source>
</evidence>
<dbReference type="GO" id="GO:0000976">
    <property type="term" value="F:transcription cis-regulatory region binding"/>
    <property type="evidence" value="ECO:0007669"/>
    <property type="project" value="TreeGrafter"/>
</dbReference>
<dbReference type="PANTHER" id="PTHR33202">
    <property type="entry name" value="ZINC UPTAKE REGULATION PROTEIN"/>
    <property type="match status" value="1"/>
</dbReference>
<evidence type="ECO:0000256" key="1">
    <source>
        <dbReference type="ARBA" id="ARBA00004496"/>
    </source>
</evidence>
<keyword evidence="5" id="KW-0678">Repressor</keyword>
<dbReference type="Gene3D" id="1.10.10.10">
    <property type="entry name" value="Winged helix-like DNA-binding domain superfamily/Winged helix DNA-binding domain"/>
    <property type="match status" value="1"/>
</dbReference>
<dbReference type="Gene3D" id="3.30.1490.190">
    <property type="match status" value="1"/>
</dbReference>
<evidence type="ECO:0000256" key="4">
    <source>
        <dbReference type="ARBA" id="ARBA00022490"/>
    </source>
</evidence>
<organism evidence="11">
    <name type="scientific">marine metagenome</name>
    <dbReference type="NCBI Taxonomy" id="408172"/>
    <lineage>
        <taxon>unclassified sequences</taxon>
        <taxon>metagenomes</taxon>
        <taxon>ecological metagenomes</taxon>
    </lineage>
</organism>
<dbReference type="EMBL" id="UINC01001428">
    <property type="protein sequence ID" value="SUZ80497.1"/>
    <property type="molecule type" value="Genomic_DNA"/>
</dbReference>
<evidence type="ECO:0000256" key="9">
    <source>
        <dbReference type="ARBA" id="ARBA00023125"/>
    </source>
</evidence>
<dbReference type="GO" id="GO:0003700">
    <property type="term" value="F:DNA-binding transcription factor activity"/>
    <property type="evidence" value="ECO:0007669"/>
    <property type="project" value="InterPro"/>
</dbReference>
<keyword evidence="6" id="KW-0479">Metal-binding</keyword>
<dbReference type="InterPro" id="IPR036388">
    <property type="entry name" value="WH-like_DNA-bd_sf"/>
</dbReference>
<dbReference type="Pfam" id="PF01475">
    <property type="entry name" value="FUR"/>
    <property type="match status" value="1"/>
</dbReference>
<evidence type="ECO:0000256" key="3">
    <source>
        <dbReference type="ARBA" id="ARBA00011738"/>
    </source>
</evidence>
<evidence type="ECO:0000256" key="10">
    <source>
        <dbReference type="ARBA" id="ARBA00023163"/>
    </source>
</evidence>
<dbReference type="InterPro" id="IPR036390">
    <property type="entry name" value="WH_DNA-bd_sf"/>
</dbReference>
<dbReference type="InterPro" id="IPR043135">
    <property type="entry name" value="Fur_C"/>
</dbReference>
<evidence type="ECO:0008006" key="12">
    <source>
        <dbReference type="Google" id="ProtNLM"/>
    </source>
</evidence>
<dbReference type="GO" id="GO:0045892">
    <property type="term" value="P:negative regulation of DNA-templated transcription"/>
    <property type="evidence" value="ECO:0007669"/>
    <property type="project" value="TreeGrafter"/>
</dbReference>
<dbReference type="SUPFAM" id="SSF46785">
    <property type="entry name" value="Winged helix' DNA-binding domain"/>
    <property type="match status" value="1"/>
</dbReference>
<comment type="subunit">
    <text evidence="3">Homodimer.</text>
</comment>
<keyword evidence="8" id="KW-0805">Transcription regulation</keyword>
<keyword evidence="4" id="KW-0963">Cytoplasm</keyword>
<dbReference type="InterPro" id="IPR002481">
    <property type="entry name" value="FUR"/>
</dbReference>
<keyword evidence="7" id="KW-0862">Zinc</keyword>
<accession>A0A381QRM3</accession>
<dbReference type="CDD" id="cd07153">
    <property type="entry name" value="Fur_like"/>
    <property type="match status" value="1"/>
</dbReference>
<keyword evidence="9" id="KW-0238">DNA-binding</keyword>
<evidence type="ECO:0000313" key="11">
    <source>
        <dbReference type="EMBL" id="SUZ80497.1"/>
    </source>
</evidence>
<evidence type="ECO:0000256" key="6">
    <source>
        <dbReference type="ARBA" id="ARBA00022723"/>
    </source>
</evidence>
<name>A0A381QRM3_9ZZZZ</name>
<evidence type="ECO:0000256" key="5">
    <source>
        <dbReference type="ARBA" id="ARBA00022491"/>
    </source>
</evidence>
<sequence length="151" mass="17026">MRRRLNALAEQLLETVEEQGYRSTSPRRAVAQVIAKQDKHFTAEDLREQLPSLGRATIFRSLKLLVETGVLCRVLLEDGDLHYQLSPQGHHHHLLCVECGSSQDLLSCDIEKLLQQTSASHGFELSGHWLEVYGRCRSCCESESLVELTAV</sequence>
<proteinExistence type="inferred from homology"/>
<gene>
    <name evidence="11" type="ORF">METZ01_LOCUS33351</name>
</gene>
<comment type="subcellular location">
    <subcellularLocation>
        <location evidence="1">Cytoplasm</location>
    </subcellularLocation>
</comment>
<dbReference type="GO" id="GO:0008270">
    <property type="term" value="F:zinc ion binding"/>
    <property type="evidence" value="ECO:0007669"/>
    <property type="project" value="TreeGrafter"/>
</dbReference>
<protein>
    <recommendedName>
        <fullName evidence="12">Transcriptional repressor</fullName>
    </recommendedName>
</protein>
<dbReference type="GO" id="GO:0005829">
    <property type="term" value="C:cytosol"/>
    <property type="evidence" value="ECO:0007669"/>
    <property type="project" value="TreeGrafter"/>
</dbReference>
<evidence type="ECO:0000256" key="2">
    <source>
        <dbReference type="ARBA" id="ARBA00007957"/>
    </source>
</evidence>
<reference evidence="11" key="1">
    <citation type="submission" date="2018-05" db="EMBL/GenBank/DDBJ databases">
        <authorList>
            <person name="Lanie J.A."/>
            <person name="Ng W.-L."/>
            <person name="Kazmierczak K.M."/>
            <person name="Andrzejewski T.M."/>
            <person name="Davidsen T.M."/>
            <person name="Wayne K.J."/>
            <person name="Tettelin H."/>
            <person name="Glass J.I."/>
            <person name="Rusch D."/>
            <person name="Podicherti R."/>
            <person name="Tsui H.-C.T."/>
            <person name="Winkler M.E."/>
        </authorList>
    </citation>
    <scope>NUCLEOTIDE SEQUENCE</scope>
</reference>
<dbReference type="GO" id="GO:1900376">
    <property type="term" value="P:regulation of secondary metabolite biosynthetic process"/>
    <property type="evidence" value="ECO:0007669"/>
    <property type="project" value="TreeGrafter"/>
</dbReference>
<dbReference type="AlphaFoldDB" id="A0A381QRM3"/>
<dbReference type="PANTHER" id="PTHR33202:SF2">
    <property type="entry name" value="FERRIC UPTAKE REGULATION PROTEIN"/>
    <property type="match status" value="1"/>
</dbReference>
<keyword evidence="10" id="KW-0804">Transcription</keyword>
<evidence type="ECO:0000256" key="7">
    <source>
        <dbReference type="ARBA" id="ARBA00022833"/>
    </source>
</evidence>
<comment type="similarity">
    <text evidence="2">Belongs to the Fur family.</text>
</comment>